<name>A0A9X7Z9S5_9BACL</name>
<accession>A0A9X7Z9S5</accession>
<gene>
    <name evidence="3" type="ORF">JZ786_24365</name>
</gene>
<protein>
    <submittedName>
        <fullName evidence="3">MerR family DNA-binding protein</fullName>
    </submittedName>
</protein>
<evidence type="ECO:0000259" key="2">
    <source>
        <dbReference type="Pfam" id="PF09278"/>
    </source>
</evidence>
<evidence type="ECO:0000313" key="3">
    <source>
        <dbReference type="EMBL" id="QSO50090.1"/>
    </source>
</evidence>
<organism evidence="3 4">
    <name type="scientific">Alicyclobacillus mengziensis</name>
    <dbReference type="NCBI Taxonomy" id="2931921"/>
    <lineage>
        <taxon>Bacteria</taxon>
        <taxon>Bacillati</taxon>
        <taxon>Bacillota</taxon>
        <taxon>Bacilli</taxon>
        <taxon>Bacillales</taxon>
        <taxon>Alicyclobacillaceae</taxon>
        <taxon>Alicyclobacillus</taxon>
    </lineage>
</organism>
<dbReference type="Pfam" id="PF09278">
    <property type="entry name" value="MerR-DNA-bind"/>
    <property type="match status" value="1"/>
</dbReference>
<dbReference type="SUPFAM" id="SSF46955">
    <property type="entry name" value="Putative DNA-binding domain"/>
    <property type="match status" value="1"/>
</dbReference>
<dbReference type="KEGG" id="afx:JZ786_24365"/>
<proteinExistence type="predicted"/>
<dbReference type="AlphaFoldDB" id="A0A9X7Z9S5"/>
<dbReference type="EMBL" id="CP071182">
    <property type="protein sequence ID" value="QSO50090.1"/>
    <property type="molecule type" value="Genomic_DNA"/>
</dbReference>
<dbReference type="Proteomes" id="UP000663505">
    <property type="component" value="Chromosome"/>
</dbReference>
<feature type="domain" description="Transcription regulator MerR DNA binding" evidence="2">
    <location>
        <begin position="10"/>
        <end position="66"/>
    </location>
</feature>
<evidence type="ECO:0000256" key="1">
    <source>
        <dbReference type="SAM" id="Coils"/>
    </source>
</evidence>
<sequence length="80" mass="9320">MKRHSAKRSIKSLQSVGFTLGELKEVLREYTEKTLATTRALAIIHEKMREIERKKVEFEQIQNTLKILKHKIALKSEASK</sequence>
<reference evidence="3 4" key="1">
    <citation type="submission" date="2021-02" db="EMBL/GenBank/DDBJ databases">
        <title>Alicyclobacillus curvatus sp. nov. and Alicyclobacillus mengziensis sp. nov., two acidophilic bacteria isolated from acid mine drainage.</title>
        <authorList>
            <person name="Huang Y."/>
        </authorList>
    </citation>
    <scope>NUCLEOTIDE SEQUENCE [LARGE SCALE GENOMIC DNA]</scope>
    <source>
        <strain evidence="3 4">S30H14</strain>
    </source>
</reference>
<dbReference type="Gene3D" id="1.10.1660.10">
    <property type="match status" value="1"/>
</dbReference>
<keyword evidence="1" id="KW-0175">Coiled coil</keyword>
<feature type="coiled-coil region" evidence="1">
    <location>
        <begin position="44"/>
        <end position="71"/>
    </location>
</feature>
<dbReference type="InterPro" id="IPR015358">
    <property type="entry name" value="Tscrpt_reg_MerR_DNA-bd"/>
</dbReference>
<keyword evidence="4" id="KW-1185">Reference proteome</keyword>
<evidence type="ECO:0000313" key="4">
    <source>
        <dbReference type="Proteomes" id="UP000663505"/>
    </source>
</evidence>
<dbReference type="InterPro" id="IPR009061">
    <property type="entry name" value="DNA-bd_dom_put_sf"/>
</dbReference>
<keyword evidence="3" id="KW-0238">DNA-binding</keyword>
<dbReference type="GO" id="GO:0003677">
    <property type="term" value="F:DNA binding"/>
    <property type="evidence" value="ECO:0007669"/>
    <property type="project" value="UniProtKB-KW"/>
</dbReference>